<name>A0AAN5I8T8_9BILA</name>
<evidence type="ECO:0000313" key="2">
    <source>
        <dbReference type="Proteomes" id="UP001328107"/>
    </source>
</evidence>
<dbReference type="Proteomes" id="UP001328107">
    <property type="component" value="Unassembled WGS sequence"/>
</dbReference>
<organism evidence="1 2">
    <name type="scientific">Pristionchus mayeri</name>
    <dbReference type="NCBI Taxonomy" id="1317129"/>
    <lineage>
        <taxon>Eukaryota</taxon>
        <taxon>Metazoa</taxon>
        <taxon>Ecdysozoa</taxon>
        <taxon>Nematoda</taxon>
        <taxon>Chromadorea</taxon>
        <taxon>Rhabditida</taxon>
        <taxon>Rhabditina</taxon>
        <taxon>Diplogasteromorpha</taxon>
        <taxon>Diplogasteroidea</taxon>
        <taxon>Neodiplogasteridae</taxon>
        <taxon>Pristionchus</taxon>
    </lineage>
</organism>
<dbReference type="EMBL" id="BTRK01000005">
    <property type="protein sequence ID" value="GMR55320.1"/>
    <property type="molecule type" value="Genomic_DNA"/>
</dbReference>
<comment type="caution">
    <text evidence="1">The sequence shown here is derived from an EMBL/GenBank/DDBJ whole genome shotgun (WGS) entry which is preliminary data.</text>
</comment>
<gene>
    <name evidence="1" type="ORF">PMAYCL1PPCAC_25515</name>
</gene>
<accession>A0AAN5I8T8</accession>
<feature type="non-terminal residue" evidence="1">
    <location>
        <position position="78"/>
    </location>
</feature>
<feature type="non-terminal residue" evidence="1">
    <location>
        <position position="1"/>
    </location>
</feature>
<dbReference type="AlphaFoldDB" id="A0AAN5I8T8"/>
<protein>
    <submittedName>
        <fullName evidence="1">Uncharacterized protein</fullName>
    </submittedName>
</protein>
<keyword evidence="2" id="KW-1185">Reference proteome</keyword>
<proteinExistence type="predicted"/>
<reference evidence="2" key="1">
    <citation type="submission" date="2022-10" db="EMBL/GenBank/DDBJ databases">
        <title>Genome assembly of Pristionchus species.</title>
        <authorList>
            <person name="Yoshida K."/>
            <person name="Sommer R.J."/>
        </authorList>
    </citation>
    <scope>NUCLEOTIDE SEQUENCE [LARGE SCALE GENOMIC DNA]</scope>
    <source>
        <strain evidence="2">RS5460</strain>
    </source>
</reference>
<evidence type="ECO:0000313" key="1">
    <source>
        <dbReference type="EMBL" id="GMR55320.1"/>
    </source>
</evidence>
<sequence length="78" mass="9039">KIDRIKYFELDQLGDSIADCVFHFIRETIVLGNLQRRSHSSDIGERMENVYLEGCEPVLISKEQFLHLIESSGLLEMI</sequence>